<dbReference type="PANTHER" id="PTHR48050:SF13">
    <property type="entry name" value="STEROL 3-BETA-GLUCOSYLTRANSFERASE UGT80A2"/>
    <property type="match status" value="1"/>
</dbReference>
<dbReference type="Gene3D" id="3.40.50.2000">
    <property type="entry name" value="Glycogen Phosphorylase B"/>
    <property type="match status" value="2"/>
</dbReference>
<evidence type="ECO:0000256" key="4">
    <source>
        <dbReference type="SAM" id="MobiDB-lite"/>
    </source>
</evidence>
<comment type="caution">
    <text evidence="7">The sequence shown here is derived from an EMBL/GenBank/DDBJ whole genome shotgun (WGS) entry which is preliminary data.</text>
</comment>
<dbReference type="RefSeq" id="WP_378558667.1">
    <property type="nucleotide sequence ID" value="NZ_JBHSDL010000008.1"/>
</dbReference>
<organism evidence="7 8">
    <name type="scientific">Nocardia halotolerans</name>
    <dbReference type="NCBI Taxonomy" id="1755878"/>
    <lineage>
        <taxon>Bacteria</taxon>
        <taxon>Bacillati</taxon>
        <taxon>Actinomycetota</taxon>
        <taxon>Actinomycetes</taxon>
        <taxon>Mycobacteriales</taxon>
        <taxon>Nocardiaceae</taxon>
        <taxon>Nocardia</taxon>
    </lineage>
</organism>
<sequence>MDHPGVANPPNVPTSLSSQHLSPTRQSEGIYRVIHILCSRMSTRRSSGSVMRYLFTTLPGISHLLPLIPFARAAAAAGHEVRIACAGTALPAAVAAGFPAIAIDDESTKPYEEIVRRISETEMTRELPPAELHAQFAAAFGATGNLMIDGLVAGIREWYADAVVYTPMAVAGLVAARATGATAIMHGLGTRWPTYGPALAHLRDVSRELGVEHCDEADIEIDVSPPSLERIHSRTTPAPTETFAEVVHPMRYLPYNGGGELPGWVRESPSRPRIVATLGSMSASYGDGTLLRHIIEASADLDVELVLMTGGNAPPDPLPDHVRSVPWVPLRAAMDNCSAVVHHGGSGTTYAALDAGVPQLAIPDRGTDSDTTASVIAARGAGLRLDPDKVTAATVAQLLGELLDPDGCRIACAEVARELHDMPAPSTVLDRVTATVRANRATTRTGA</sequence>
<proteinExistence type="inferred from homology"/>
<dbReference type="EMBL" id="JBHSDL010000008">
    <property type="protein sequence ID" value="MFC4374185.1"/>
    <property type="molecule type" value="Genomic_DNA"/>
</dbReference>
<evidence type="ECO:0000313" key="7">
    <source>
        <dbReference type="EMBL" id="MFC4374185.1"/>
    </source>
</evidence>
<dbReference type="Pfam" id="PF21036">
    <property type="entry name" value="EryCIII-like_N"/>
    <property type="match status" value="1"/>
</dbReference>
<dbReference type="PANTHER" id="PTHR48050">
    <property type="entry name" value="STEROL 3-BETA-GLUCOSYLTRANSFERASE"/>
    <property type="match status" value="1"/>
</dbReference>
<dbReference type="Pfam" id="PF06722">
    <property type="entry name" value="EryCIII-like_C"/>
    <property type="match status" value="1"/>
</dbReference>
<dbReference type="InterPro" id="IPR002213">
    <property type="entry name" value="UDP_glucos_trans"/>
</dbReference>
<dbReference type="InterPro" id="IPR010610">
    <property type="entry name" value="EryCIII-like_C"/>
</dbReference>
<evidence type="ECO:0000259" key="5">
    <source>
        <dbReference type="Pfam" id="PF06722"/>
    </source>
</evidence>
<keyword evidence="8" id="KW-1185">Reference proteome</keyword>
<feature type="compositionally biased region" description="Polar residues" evidence="4">
    <location>
        <begin position="13"/>
        <end position="23"/>
    </location>
</feature>
<evidence type="ECO:0000259" key="6">
    <source>
        <dbReference type="Pfam" id="PF21036"/>
    </source>
</evidence>
<keyword evidence="2" id="KW-0328">Glycosyltransferase</keyword>
<protein>
    <submittedName>
        <fullName evidence="7">Nucleotide disphospho-sugar-binding domain-containing protein</fullName>
    </submittedName>
</protein>
<evidence type="ECO:0000256" key="2">
    <source>
        <dbReference type="ARBA" id="ARBA00022676"/>
    </source>
</evidence>
<dbReference type="InterPro" id="IPR048284">
    <property type="entry name" value="EryCIII-like_N"/>
</dbReference>
<dbReference type="SUPFAM" id="SSF53756">
    <property type="entry name" value="UDP-Glycosyltransferase/glycogen phosphorylase"/>
    <property type="match status" value="1"/>
</dbReference>
<evidence type="ECO:0000256" key="1">
    <source>
        <dbReference type="ARBA" id="ARBA00006962"/>
    </source>
</evidence>
<accession>A0ABV8VGK3</accession>
<comment type="similarity">
    <text evidence="1">Belongs to the glycosyltransferase 28 family.</text>
</comment>
<dbReference type="CDD" id="cd03784">
    <property type="entry name" value="GT1_Gtf-like"/>
    <property type="match status" value="1"/>
</dbReference>
<feature type="region of interest" description="Disordered" evidence="4">
    <location>
        <begin position="1"/>
        <end position="23"/>
    </location>
</feature>
<feature type="domain" description="Erythromycin biosynthesis protein CIII-like N-terminal" evidence="6">
    <location>
        <begin position="73"/>
        <end position="279"/>
    </location>
</feature>
<dbReference type="Proteomes" id="UP001595844">
    <property type="component" value="Unassembled WGS sequence"/>
</dbReference>
<reference evidence="8" key="1">
    <citation type="journal article" date="2019" name="Int. J. Syst. Evol. Microbiol.">
        <title>The Global Catalogue of Microorganisms (GCM) 10K type strain sequencing project: providing services to taxonomists for standard genome sequencing and annotation.</title>
        <authorList>
            <consortium name="The Broad Institute Genomics Platform"/>
            <consortium name="The Broad Institute Genome Sequencing Center for Infectious Disease"/>
            <person name="Wu L."/>
            <person name="Ma J."/>
        </authorList>
    </citation>
    <scope>NUCLEOTIDE SEQUENCE [LARGE SCALE GENOMIC DNA]</scope>
    <source>
        <strain evidence="8">IBRC-M 10490</strain>
    </source>
</reference>
<evidence type="ECO:0000313" key="8">
    <source>
        <dbReference type="Proteomes" id="UP001595844"/>
    </source>
</evidence>
<dbReference type="InterPro" id="IPR050426">
    <property type="entry name" value="Glycosyltransferase_28"/>
</dbReference>
<name>A0ABV8VGK3_9NOCA</name>
<keyword evidence="3" id="KW-0808">Transferase</keyword>
<feature type="domain" description="Erythromycin biosynthesis protein CIII-like C-terminal" evidence="5">
    <location>
        <begin position="294"/>
        <end position="433"/>
    </location>
</feature>
<evidence type="ECO:0000256" key="3">
    <source>
        <dbReference type="ARBA" id="ARBA00022679"/>
    </source>
</evidence>
<gene>
    <name evidence="7" type="ORF">ACFO5K_08700</name>
</gene>